<dbReference type="RefSeq" id="WP_090330566.1">
    <property type="nucleotide sequence ID" value="NZ_FNXY01000001.1"/>
</dbReference>
<dbReference type="Gene3D" id="3.10.450.50">
    <property type="match status" value="1"/>
</dbReference>
<dbReference type="SUPFAM" id="SSF54427">
    <property type="entry name" value="NTF2-like"/>
    <property type="match status" value="1"/>
</dbReference>
<name>A0A1H6QAC4_9BACT</name>
<dbReference type="InterPro" id="IPR032710">
    <property type="entry name" value="NTF2-like_dom_sf"/>
</dbReference>
<dbReference type="STRING" id="408657.SAMN04487995_0056"/>
<gene>
    <name evidence="1" type="ORF">SAMN04487995_0056</name>
</gene>
<protein>
    <recommendedName>
        <fullName evidence="3">SnoaL-like domain-containing protein</fullName>
    </recommendedName>
</protein>
<dbReference type="AlphaFoldDB" id="A0A1H6QAC4"/>
<evidence type="ECO:0000313" key="1">
    <source>
        <dbReference type="EMBL" id="SEI37107.1"/>
    </source>
</evidence>
<dbReference type="OrthoDB" id="8684708at2"/>
<proteinExistence type="predicted"/>
<reference evidence="1 2" key="1">
    <citation type="submission" date="2016-10" db="EMBL/GenBank/DDBJ databases">
        <authorList>
            <person name="de Groot N.N."/>
        </authorList>
    </citation>
    <scope>NUCLEOTIDE SEQUENCE [LARGE SCALE GENOMIC DNA]</scope>
    <source>
        <strain evidence="1 2">DSM 19938</strain>
    </source>
</reference>
<accession>A0A1H6QAC4</accession>
<dbReference type="EMBL" id="FNXY01000001">
    <property type="protein sequence ID" value="SEI37107.1"/>
    <property type="molecule type" value="Genomic_DNA"/>
</dbReference>
<sequence length="107" mass="12051">MDLPKIVSDLIKTQNSFDSVAYADCFSETAVVFDEGKTHNGKKEIERWIADSNERYKAIIKPLSFEENDTESILKAETSGNFEGSPIVLTYHMKIADELIQSLKFTG</sequence>
<organism evidence="1 2">
    <name type="scientific">Dyadobacter koreensis</name>
    <dbReference type="NCBI Taxonomy" id="408657"/>
    <lineage>
        <taxon>Bacteria</taxon>
        <taxon>Pseudomonadati</taxon>
        <taxon>Bacteroidota</taxon>
        <taxon>Cytophagia</taxon>
        <taxon>Cytophagales</taxon>
        <taxon>Spirosomataceae</taxon>
        <taxon>Dyadobacter</taxon>
    </lineage>
</organism>
<evidence type="ECO:0008006" key="3">
    <source>
        <dbReference type="Google" id="ProtNLM"/>
    </source>
</evidence>
<keyword evidence="2" id="KW-1185">Reference proteome</keyword>
<evidence type="ECO:0000313" key="2">
    <source>
        <dbReference type="Proteomes" id="UP000199532"/>
    </source>
</evidence>
<dbReference type="Proteomes" id="UP000199532">
    <property type="component" value="Unassembled WGS sequence"/>
</dbReference>